<dbReference type="InterPro" id="IPR029058">
    <property type="entry name" value="AB_hydrolase_fold"/>
</dbReference>
<dbReference type="KEGG" id="spaa:SPAPADRAFT_48422"/>
<dbReference type="OMA" id="PGKCCFE"/>
<organism evidence="3">
    <name type="scientific">Spathaspora passalidarum (strain NRRL Y-27907 / 11-Y1)</name>
    <dbReference type="NCBI Taxonomy" id="619300"/>
    <lineage>
        <taxon>Eukaryota</taxon>
        <taxon>Fungi</taxon>
        <taxon>Dikarya</taxon>
        <taxon>Ascomycota</taxon>
        <taxon>Saccharomycotina</taxon>
        <taxon>Pichiomycetes</taxon>
        <taxon>Debaryomycetaceae</taxon>
        <taxon>Spathaspora</taxon>
    </lineage>
</organism>
<dbReference type="PANTHER" id="PTHR17630:SF44">
    <property type="entry name" value="PROTEIN AIM2"/>
    <property type="match status" value="1"/>
</dbReference>
<evidence type="ECO:0000313" key="2">
    <source>
        <dbReference type="EMBL" id="EGW35427.1"/>
    </source>
</evidence>
<dbReference type="RefSeq" id="XP_007372839.1">
    <property type="nucleotide sequence ID" value="XM_007372777.1"/>
</dbReference>
<dbReference type="InParanoid" id="G3AGU3"/>
<dbReference type="GeneID" id="18871216"/>
<dbReference type="InterPro" id="IPR002925">
    <property type="entry name" value="Dienelactn_hydro"/>
</dbReference>
<dbReference type="eggNOG" id="KOG3043">
    <property type="taxonomic scope" value="Eukaryota"/>
</dbReference>
<evidence type="ECO:0000313" key="3">
    <source>
        <dbReference type="Proteomes" id="UP000000709"/>
    </source>
</evidence>
<keyword evidence="3" id="KW-1185">Reference proteome</keyword>
<dbReference type="PANTHER" id="PTHR17630">
    <property type="entry name" value="DIENELACTONE HYDROLASE"/>
    <property type="match status" value="1"/>
</dbReference>
<dbReference type="OrthoDB" id="3639251at2759"/>
<accession>G3AGU3</accession>
<dbReference type="SUPFAM" id="SSF53474">
    <property type="entry name" value="alpha/beta-Hydrolases"/>
    <property type="match status" value="1"/>
</dbReference>
<name>G3AGU3_SPAPN</name>
<feature type="domain" description="Dienelactone hydrolase" evidence="1">
    <location>
        <begin position="41"/>
        <end position="234"/>
    </location>
</feature>
<dbReference type="AlphaFoldDB" id="G3AGU3"/>
<dbReference type="GO" id="GO:0016787">
    <property type="term" value="F:hydrolase activity"/>
    <property type="evidence" value="ECO:0007669"/>
    <property type="project" value="InterPro"/>
</dbReference>
<dbReference type="STRING" id="619300.G3AGU3"/>
<proteinExistence type="predicted"/>
<dbReference type="Proteomes" id="UP000000709">
    <property type="component" value="Unassembled WGS sequence"/>
</dbReference>
<dbReference type="HOGENOM" id="CLU_054590_2_1_1"/>
<dbReference type="FunCoup" id="G3AGU3">
    <property type="interactions" value="257"/>
</dbReference>
<dbReference type="Pfam" id="PF01738">
    <property type="entry name" value="DLH"/>
    <property type="match status" value="1"/>
</dbReference>
<sequence>MASNPPSECCAKFSLHEGTPAGVYNEVGGLDTYVVGQGDRYIVILTDVYGHRFKNTQLIADELSRNGYKVLIPDILKNDPIGPNPDFPTWLAAHGNDITSPIVDGFLAKVKSELKPKFLVGIGHCFGAKYAIQQLAEGKYLDAAAVAHPSFVAIDEVKEIKRPILISAAETDQVFPAELRRQTEDELLKLGVRYQLDLFSGVVHGFAVKGDVSIPLVKYAKEKVVRDQIYFFDSVDALRV</sequence>
<gene>
    <name evidence="2" type="ORF">SPAPADRAFT_48422</name>
</gene>
<reference evidence="2 3" key="1">
    <citation type="journal article" date="2011" name="Proc. Natl. Acad. Sci. U.S.A.">
        <title>Comparative genomics of xylose-fermenting fungi for enhanced biofuel production.</title>
        <authorList>
            <person name="Wohlbach D.J."/>
            <person name="Kuo A."/>
            <person name="Sato T.K."/>
            <person name="Potts K.M."/>
            <person name="Salamov A.A."/>
            <person name="LaButti K.M."/>
            <person name="Sun H."/>
            <person name="Clum A."/>
            <person name="Pangilinan J.L."/>
            <person name="Lindquist E.A."/>
            <person name="Lucas S."/>
            <person name="Lapidus A."/>
            <person name="Jin M."/>
            <person name="Gunawan C."/>
            <person name="Balan V."/>
            <person name="Dale B.E."/>
            <person name="Jeffries T.W."/>
            <person name="Zinkel R."/>
            <person name="Barry K.W."/>
            <person name="Grigoriev I.V."/>
            <person name="Gasch A.P."/>
        </authorList>
    </citation>
    <scope>NUCLEOTIDE SEQUENCE [LARGE SCALE GENOMIC DNA]</scope>
    <source>
        <strain evidence="3">NRRL Y-27907 / 11-Y1</strain>
    </source>
</reference>
<evidence type="ECO:0000259" key="1">
    <source>
        <dbReference type="Pfam" id="PF01738"/>
    </source>
</evidence>
<dbReference type="EMBL" id="GL996499">
    <property type="protein sequence ID" value="EGW35427.1"/>
    <property type="molecule type" value="Genomic_DNA"/>
</dbReference>
<protein>
    <recommendedName>
        <fullName evidence="1">Dienelactone hydrolase domain-containing protein</fullName>
    </recommendedName>
</protein>
<dbReference type="Gene3D" id="3.40.50.1820">
    <property type="entry name" value="alpha/beta hydrolase"/>
    <property type="match status" value="1"/>
</dbReference>